<gene>
    <name evidence="2" type="ORF">DFO67_11659</name>
</gene>
<dbReference type="InterPro" id="IPR050077">
    <property type="entry name" value="LexA_repressor"/>
</dbReference>
<dbReference type="SUPFAM" id="SSF51306">
    <property type="entry name" value="LexA/Signal peptidase"/>
    <property type="match status" value="1"/>
</dbReference>
<organism evidence="2 3">
    <name type="scientific">Modicisalibacter xianhensis</name>
    <dbReference type="NCBI Taxonomy" id="442341"/>
    <lineage>
        <taxon>Bacteria</taxon>
        <taxon>Pseudomonadati</taxon>
        <taxon>Pseudomonadota</taxon>
        <taxon>Gammaproteobacteria</taxon>
        <taxon>Oceanospirillales</taxon>
        <taxon>Halomonadaceae</taxon>
        <taxon>Modicisalibacter</taxon>
    </lineage>
</organism>
<evidence type="ECO:0000259" key="1">
    <source>
        <dbReference type="Pfam" id="PF00717"/>
    </source>
</evidence>
<reference evidence="2 3" key="1">
    <citation type="submission" date="2019-03" db="EMBL/GenBank/DDBJ databases">
        <title>Freshwater and sediment microbial communities from various areas in North America, analyzing microbe dynamics in response to fracking.</title>
        <authorList>
            <person name="Lamendella R."/>
        </authorList>
    </citation>
    <scope>NUCLEOTIDE SEQUENCE [LARGE SCALE GENOMIC DNA]</scope>
    <source>
        <strain evidence="2 3">6_TX</strain>
    </source>
</reference>
<dbReference type="InterPro" id="IPR036286">
    <property type="entry name" value="LexA/Signal_pep-like_sf"/>
</dbReference>
<dbReference type="Gene3D" id="2.10.109.10">
    <property type="entry name" value="Umud Fragment, subunit A"/>
    <property type="match status" value="1"/>
</dbReference>
<dbReference type="CDD" id="cd06529">
    <property type="entry name" value="S24_LexA-like"/>
    <property type="match status" value="1"/>
</dbReference>
<protein>
    <submittedName>
        <fullName evidence="2">Peptidase S24-like protein</fullName>
    </submittedName>
</protein>
<name>A0A4R8FJ92_9GAMM</name>
<dbReference type="PANTHER" id="PTHR33516">
    <property type="entry name" value="LEXA REPRESSOR"/>
    <property type="match status" value="1"/>
</dbReference>
<accession>A0A4R8FJ92</accession>
<evidence type="ECO:0000313" key="3">
    <source>
        <dbReference type="Proteomes" id="UP000294489"/>
    </source>
</evidence>
<comment type="caution">
    <text evidence="2">The sequence shown here is derived from an EMBL/GenBank/DDBJ whole genome shotgun (WGS) entry which is preliminary data.</text>
</comment>
<dbReference type="EMBL" id="SOEC01000016">
    <property type="protein sequence ID" value="TDX26216.1"/>
    <property type="molecule type" value="Genomic_DNA"/>
</dbReference>
<dbReference type="Proteomes" id="UP000294489">
    <property type="component" value="Unassembled WGS sequence"/>
</dbReference>
<dbReference type="AlphaFoldDB" id="A0A4R8FJ92"/>
<evidence type="ECO:0000313" key="2">
    <source>
        <dbReference type="EMBL" id="TDX26216.1"/>
    </source>
</evidence>
<dbReference type="InterPro" id="IPR015927">
    <property type="entry name" value="Peptidase_S24_S26A/B/C"/>
</dbReference>
<feature type="domain" description="Peptidase S24/S26A/S26B/S26C" evidence="1">
    <location>
        <begin position="2"/>
        <end position="80"/>
    </location>
</feature>
<proteinExistence type="predicted"/>
<dbReference type="InterPro" id="IPR039418">
    <property type="entry name" value="LexA-like"/>
</dbReference>
<dbReference type="Pfam" id="PF00717">
    <property type="entry name" value="Peptidase_S24"/>
    <property type="match status" value="1"/>
</dbReference>
<sequence length="88" mass="9839">MRVSGHGLVQAGFHDKDLLIIDRALSPRAGDWVVATIDGSLSLQRLVSHAGRFWLQGEDSRLARVPLDGEHDHRIWGPVCHVIHAFLR</sequence>
<dbReference type="PANTHER" id="PTHR33516:SF2">
    <property type="entry name" value="LEXA REPRESSOR-RELATED"/>
    <property type="match status" value="1"/>
</dbReference>